<dbReference type="GO" id="GO:0019354">
    <property type="term" value="P:siroheme biosynthetic process"/>
    <property type="evidence" value="ECO:0007669"/>
    <property type="project" value="InterPro"/>
</dbReference>
<dbReference type="EMBL" id="LT629799">
    <property type="protein sequence ID" value="SDU89251.1"/>
    <property type="molecule type" value="Genomic_DNA"/>
</dbReference>
<evidence type="ECO:0000256" key="5">
    <source>
        <dbReference type="ARBA" id="ARBA00023244"/>
    </source>
</evidence>
<dbReference type="RefSeq" id="WP_197680661.1">
    <property type="nucleotide sequence ID" value="NZ_LT629799.1"/>
</dbReference>
<dbReference type="InterPro" id="IPR035996">
    <property type="entry name" value="4pyrrol_Methylase_sf"/>
</dbReference>
<reference evidence="8" key="1">
    <citation type="submission" date="2016-10" db="EMBL/GenBank/DDBJ databases">
        <authorList>
            <person name="Varghese N."/>
            <person name="Submissions S."/>
        </authorList>
    </citation>
    <scope>NUCLEOTIDE SEQUENCE [LARGE SCALE GENOMIC DNA]</scope>
    <source>
        <strain evidence="8">DSM 21743</strain>
    </source>
</reference>
<dbReference type="FunFam" id="3.40.1010.10:FF:000001">
    <property type="entry name" value="Siroheme synthase"/>
    <property type="match status" value="1"/>
</dbReference>
<organism evidence="7 8">
    <name type="scientific">Microlunatus sagamiharensis</name>
    <dbReference type="NCBI Taxonomy" id="546874"/>
    <lineage>
        <taxon>Bacteria</taxon>
        <taxon>Bacillati</taxon>
        <taxon>Actinomycetota</taxon>
        <taxon>Actinomycetes</taxon>
        <taxon>Propionibacteriales</taxon>
        <taxon>Propionibacteriaceae</taxon>
        <taxon>Microlunatus</taxon>
    </lineage>
</organism>
<dbReference type="InterPro" id="IPR014776">
    <property type="entry name" value="4pyrrole_Mease_sub2"/>
</dbReference>
<keyword evidence="5" id="KW-0627">Porphyrin biosynthesis</keyword>
<proteinExistence type="predicted"/>
<dbReference type="NCBIfam" id="TIGR01469">
    <property type="entry name" value="cobA_cysG_Cterm"/>
    <property type="match status" value="1"/>
</dbReference>
<gene>
    <name evidence="7" type="ORF">SAMN04488544_1549</name>
</gene>
<evidence type="ECO:0000256" key="1">
    <source>
        <dbReference type="ARBA" id="ARBA00012162"/>
    </source>
</evidence>
<dbReference type="CDD" id="cd11642">
    <property type="entry name" value="SUMT"/>
    <property type="match status" value="1"/>
</dbReference>
<keyword evidence="4" id="KW-0949">S-adenosyl-L-methionine</keyword>
<keyword evidence="3 7" id="KW-0808">Transferase</keyword>
<sequence length="370" mass="37748">MITVQLDLDMTDRSVLVLGSVVGARLAVARLVRAGARVTLARTPDAPGDRPETLRTALPTRTVHAPGPDDTTGLLRLLGPAWLLVTVDAPTALVERATRLAGQLRVMVTDEAPAPRRGQVTLVGGGPGSPGLLTVEAVAALAAADVVLHDRLGPADGLADLAPGATLVDVGKQPYHHPVGQREIEEQLVGAAQAGLSVVRLKGGDPFVLGRGGEEVRACLAAGVPVRVVPGVSSAIAVPASCGIPVTHRGVSHAFTVVSGHQRPSEEELAGLALLGGTIVVLMGVVNLEQIAAGLVRAGMDPATPAAVVERGWTDSQRSTFSCLASLAEDARRVQVASPAVVVIGEVVRLAPGLGDPAVVLDGLPVWTGP</sequence>
<dbReference type="GO" id="GO:0032259">
    <property type="term" value="P:methylation"/>
    <property type="evidence" value="ECO:0007669"/>
    <property type="project" value="UniProtKB-KW"/>
</dbReference>
<dbReference type="EC" id="2.1.1.107" evidence="1"/>
<evidence type="ECO:0000256" key="2">
    <source>
        <dbReference type="ARBA" id="ARBA00022603"/>
    </source>
</evidence>
<dbReference type="Proteomes" id="UP000198825">
    <property type="component" value="Chromosome I"/>
</dbReference>
<dbReference type="Pfam" id="PF00590">
    <property type="entry name" value="TP_methylase"/>
    <property type="match status" value="1"/>
</dbReference>
<keyword evidence="2 7" id="KW-0489">Methyltransferase</keyword>
<keyword evidence="8" id="KW-1185">Reference proteome</keyword>
<dbReference type="STRING" id="546874.SAMN04488544_1549"/>
<dbReference type="PANTHER" id="PTHR45790:SF3">
    <property type="entry name" value="S-ADENOSYL-L-METHIONINE-DEPENDENT UROPORPHYRINOGEN III METHYLTRANSFERASE, CHLOROPLASTIC"/>
    <property type="match status" value="1"/>
</dbReference>
<evidence type="ECO:0000313" key="7">
    <source>
        <dbReference type="EMBL" id="SDU89251.1"/>
    </source>
</evidence>
<dbReference type="SUPFAM" id="SSF53790">
    <property type="entry name" value="Tetrapyrrole methylase"/>
    <property type="match status" value="1"/>
</dbReference>
<evidence type="ECO:0000259" key="6">
    <source>
        <dbReference type="Pfam" id="PF00590"/>
    </source>
</evidence>
<dbReference type="AlphaFoldDB" id="A0A1H2M8J9"/>
<protein>
    <recommendedName>
        <fullName evidence="1">uroporphyrinogen-III C-methyltransferase</fullName>
        <ecNumber evidence="1">2.1.1.107</ecNumber>
    </recommendedName>
</protein>
<dbReference type="GO" id="GO:0004851">
    <property type="term" value="F:uroporphyrin-III C-methyltransferase activity"/>
    <property type="evidence" value="ECO:0007669"/>
    <property type="project" value="UniProtKB-EC"/>
</dbReference>
<evidence type="ECO:0000313" key="8">
    <source>
        <dbReference type="Proteomes" id="UP000198825"/>
    </source>
</evidence>
<feature type="domain" description="Tetrapyrrole methylase" evidence="6">
    <location>
        <begin position="120"/>
        <end position="325"/>
    </location>
</feature>
<name>A0A1H2M8J9_9ACTN</name>
<evidence type="ECO:0000256" key="3">
    <source>
        <dbReference type="ARBA" id="ARBA00022679"/>
    </source>
</evidence>
<dbReference type="Gene3D" id="3.30.950.10">
    <property type="entry name" value="Methyltransferase, Cobalt-precorrin-4 Transmethylase, Domain 2"/>
    <property type="match status" value="1"/>
</dbReference>
<dbReference type="PANTHER" id="PTHR45790">
    <property type="entry name" value="SIROHEME SYNTHASE-RELATED"/>
    <property type="match status" value="1"/>
</dbReference>
<evidence type="ECO:0000256" key="4">
    <source>
        <dbReference type="ARBA" id="ARBA00022691"/>
    </source>
</evidence>
<dbReference type="InterPro" id="IPR014777">
    <property type="entry name" value="4pyrrole_Mease_sub1"/>
</dbReference>
<dbReference type="InterPro" id="IPR006366">
    <property type="entry name" value="CobA/CysG_C"/>
</dbReference>
<dbReference type="NCBIfam" id="NF004790">
    <property type="entry name" value="PRK06136.1"/>
    <property type="match status" value="1"/>
</dbReference>
<dbReference type="Gene3D" id="3.40.1010.10">
    <property type="entry name" value="Cobalt-precorrin-4 Transmethylase, Domain 1"/>
    <property type="match status" value="1"/>
</dbReference>
<accession>A0A1H2M8J9</accession>
<dbReference type="InterPro" id="IPR000878">
    <property type="entry name" value="4pyrrol_Mease"/>
</dbReference>
<dbReference type="InterPro" id="IPR050161">
    <property type="entry name" value="Siro_Cobalamin_biosynth"/>
</dbReference>